<comment type="similarity">
    <text evidence="1">Belongs to the plant rapid alkalinization factor (RALF) family.</text>
</comment>
<feature type="chain" id="PRO_5040499061" description="Rapid ALkalinization Factor" evidence="7">
    <location>
        <begin position="29"/>
        <end position="104"/>
    </location>
</feature>
<dbReference type="PANTHER" id="PTHR34270:SF3">
    <property type="entry name" value="PROTEIN RALF-LIKE 16-RELATED"/>
    <property type="match status" value="1"/>
</dbReference>
<evidence type="ECO:0000313" key="8">
    <source>
        <dbReference type="EMBL" id="KAJ4976624.1"/>
    </source>
</evidence>
<dbReference type="Pfam" id="PF05498">
    <property type="entry name" value="RALF"/>
    <property type="match status" value="1"/>
</dbReference>
<evidence type="ECO:0000256" key="5">
    <source>
        <dbReference type="ARBA" id="ARBA00037228"/>
    </source>
</evidence>
<dbReference type="EMBL" id="JAMYWD010000003">
    <property type="protein sequence ID" value="KAJ4976624.1"/>
    <property type="molecule type" value="Genomic_DNA"/>
</dbReference>
<evidence type="ECO:0008006" key="10">
    <source>
        <dbReference type="Google" id="ProtNLM"/>
    </source>
</evidence>
<evidence type="ECO:0000256" key="4">
    <source>
        <dbReference type="ARBA" id="ARBA00023157"/>
    </source>
</evidence>
<feature type="signal peptide" evidence="7">
    <location>
        <begin position="1"/>
        <end position="28"/>
    </location>
</feature>
<evidence type="ECO:0000256" key="3">
    <source>
        <dbReference type="ARBA" id="ARBA00022729"/>
    </source>
</evidence>
<gene>
    <name evidence="8" type="ORF">NE237_001730</name>
</gene>
<accession>A0A9Q0KU34</accession>
<feature type="compositionally biased region" description="Polar residues" evidence="6">
    <location>
        <begin position="47"/>
        <end position="63"/>
    </location>
</feature>
<proteinExistence type="inferred from homology"/>
<name>A0A9Q0KU34_9MAGN</name>
<evidence type="ECO:0000256" key="6">
    <source>
        <dbReference type="SAM" id="MobiDB-lite"/>
    </source>
</evidence>
<organism evidence="8 9">
    <name type="scientific">Protea cynaroides</name>
    <dbReference type="NCBI Taxonomy" id="273540"/>
    <lineage>
        <taxon>Eukaryota</taxon>
        <taxon>Viridiplantae</taxon>
        <taxon>Streptophyta</taxon>
        <taxon>Embryophyta</taxon>
        <taxon>Tracheophyta</taxon>
        <taxon>Spermatophyta</taxon>
        <taxon>Magnoliopsida</taxon>
        <taxon>Proteales</taxon>
        <taxon>Proteaceae</taxon>
        <taxon>Protea</taxon>
    </lineage>
</organism>
<evidence type="ECO:0000256" key="2">
    <source>
        <dbReference type="ARBA" id="ARBA00022702"/>
    </source>
</evidence>
<sequence>MAKLVVPWMIAALLICSVVFMDVKVAEAKEISYGAIGKNGIPCKVGSSQANCKKEPPSNNHTRGCNKATRCRSGSPPPPAKKDKRTPPPAKKDKRTPHDSQTNV</sequence>
<keyword evidence="2" id="KW-0372">Hormone</keyword>
<dbReference type="AlphaFoldDB" id="A0A9Q0KU34"/>
<dbReference type="PANTHER" id="PTHR34270">
    <property type="entry name" value="PROTEIN RALF-LIKE 15-RELATED"/>
    <property type="match status" value="1"/>
</dbReference>
<evidence type="ECO:0000313" key="9">
    <source>
        <dbReference type="Proteomes" id="UP001141806"/>
    </source>
</evidence>
<comment type="function">
    <text evidence="5">Cell signaling peptide that may regulate plant stress, growth, and development. Mediates a rapid alkalinization of extracellular space by mediating a transient increase in the cytoplasmic Ca(2+) concentration leading to a calcium-dependent signaling events through a cell surface receptor and a concomitant activation of some intracellular mitogen-activated protein kinases.</text>
</comment>
<dbReference type="Proteomes" id="UP001141806">
    <property type="component" value="Unassembled WGS sequence"/>
</dbReference>
<keyword evidence="4" id="KW-1015">Disulfide bond</keyword>
<feature type="region of interest" description="Disordered" evidence="6">
    <location>
        <begin position="47"/>
        <end position="104"/>
    </location>
</feature>
<dbReference type="OrthoDB" id="930488at2759"/>
<dbReference type="GO" id="GO:0005179">
    <property type="term" value="F:hormone activity"/>
    <property type="evidence" value="ECO:0007669"/>
    <property type="project" value="UniProtKB-KW"/>
</dbReference>
<dbReference type="InterPro" id="IPR008801">
    <property type="entry name" value="RALF"/>
</dbReference>
<keyword evidence="9" id="KW-1185">Reference proteome</keyword>
<keyword evidence="3 7" id="KW-0732">Signal</keyword>
<protein>
    <recommendedName>
        <fullName evidence="10">Rapid ALkalinization Factor</fullName>
    </recommendedName>
</protein>
<reference evidence="8" key="1">
    <citation type="journal article" date="2023" name="Plant J.">
        <title>The genome of the king protea, Protea cynaroides.</title>
        <authorList>
            <person name="Chang J."/>
            <person name="Duong T.A."/>
            <person name="Schoeman C."/>
            <person name="Ma X."/>
            <person name="Roodt D."/>
            <person name="Barker N."/>
            <person name="Li Z."/>
            <person name="Van de Peer Y."/>
            <person name="Mizrachi E."/>
        </authorList>
    </citation>
    <scope>NUCLEOTIDE SEQUENCE</scope>
    <source>
        <tissue evidence="8">Young leaves</tissue>
    </source>
</reference>
<evidence type="ECO:0000256" key="1">
    <source>
        <dbReference type="ARBA" id="ARBA00009178"/>
    </source>
</evidence>
<evidence type="ECO:0000256" key="7">
    <source>
        <dbReference type="SAM" id="SignalP"/>
    </source>
</evidence>
<comment type="caution">
    <text evidence="8">The sequence shown here is derived from an EMBL/GenBank/DDBJ whole genome shotgun (WGS) entry which is preliminary data.</text>
</comment>